<comment type="similarity">
    <text evidence="1">Belongs to the ATP-dependent AMP-binding enzyme family.</text>
</comment>
<dbReference type="InterPro" id="IPR000873">
    <property type="entry name" value="AMP-dep_synth/lig_dom"/>
</dbReference>
<dbReference type="InterPro" id="IPR045851">
    <property type="entry name" value="AMP-bd_C_sf"/>
</dbReference>
<gene>
    <name evidence="5" type="ORF">D1639_08655</name>
</gene>
<keyword evidence="2" id="KW-0436">Ligase</keyword>
<feature type="domain" description="AMP-binding enzyme C-terminal" evidence="4">
    <location>
        <begin position="499"/>
        <end position="570"/>
    </location>
</feature>
<dbReference type="InterPro" id="IPR020845">
    <property type="entry name" value="AMP-binding_CS"/>
</dbReference>
<dbReference type="InterPro" id="IPR042099">
    <property type="entry name" value="ANL_N_sf"/>
</dbReference>
<dbReference type="GO" id="GO:0016405">
    <property type="term" value="F:CoA-ligase activity"/>
    <property type="evidence" value="ECO:0007669"/>
    <property type="project" value="TreeGrafter"/>
</dbReference>
<dbReference type="PANTHER" id="PTHR24096">
    <property type="entry name" value="LONG-CHAIN-FATTY-ACID--COA LIGASE"/>
    <property type="match status" value="1"/>
</dbReference>
<name>A0A7C9JF56_9BACT</name>
<evidence type="ECO:0000259" key="3">
    <source>
        <dbReference type="Pfam" id="PF00501"/>
    </source>
</evidence>
<dbReference type="AlphaFoldDB" id="A0A7C9JF56"/>
<reference evidence="5" key="1">
    <citation type="submission" date="2018-08" db="EMBL/GenBank/DDBJ databases">
        <title>Murine metabolic-syndrome-specific gut microbial biobank.</title>
        <authorList>
            <person name="Liu C."/>
        </authorList>
    </citation>
    <scope>NUCLEOTIDE SEQUENCE [LARGE SCALE GENOMIC DNA]</scope>
    <source>
        <strain evidence="5">Z82</strain>
    </source>
</reference>
<evidence type="ECO:0000259" key="4">
    <source>
        <dbReference type="Pfam" id="PF13193"/>
    </source>
</evidence>
<evidence type="ECO:0000313" key="5">
    <source>
        <dbReference type="EMBL" id="NBI35094.1"/>
    </source>
</evidence>
<proteinExistence type="inferred from homology"/>
<dbReference type="SUPFAM" id="SSF56801">
    <property type="entry name" value="Acetyl-CoA synthetase-like"/>
    <property type="match status" value="1"/>
</dbReference>
<dbReference type="InterPro" id="IPR025110">
    <property type="entry name" value="AMP-bd_C"/>
</dbReference>
<organism evidence="5">
    <name type="scientific">Muribaculaceae bacterium Z82</name>
    <dbReference type="NCBI Taxonomy" id="2304548"/>
    <lineage>
        <taxon>Bacteria</taxon>
        <taxon>Pseudomonadati</taxon>
        <taxon>Bacteroidota</taxon>
        <taxon>Bacteroidia</taxon>
        <taxon>Bacteroidales</taxon>
        <taxon>Muribaculaceae</taxon>
    </lineage>
</organism>
<comment type="caution">
    <text evidence="5">The sequence shown here is derived from an EMBL/GenBank/DDBJ whole genome shotgun (WGS) entry which is preliminary data.</text>
</comment>
<dbReference type="Pfam" id="PF00501">
    <property type="entry name" value="AMP-binding"/>
    <property type="match status" value="1"/>
</dbReference>
<feature type="domain" description="AMP-dependent synthetase/ligase" evidence="3">
    <location>
        <begin position="46"/>
        <end position="449"/>
    </location>
</feature>
<dbReference type="Gene3D" id="3.30.300.30">
    <property type="match status" value="1"/>
</dbReference>
<evidence type="ECO:0008006" key="6">
    <source>
        <dbReference type="Google" id="ProtNLM"/>
    </source>
</evidence>
<dbReference type="EMBL" id="QWKH01000073">
    <property type="protein sequence ID" value="NBI35094.1"/>
    <property type="molecule type" value="Genomic_DNA"/>
</dbReference>
<dbReference type="Gene3D" id="3.40.50.12780">
    <property type="entry name" value="N-terminal domain of ligase-like"/>
    <property type="match status" value="1"/>
</dbReference>
<evidence type="ECO:0000256" key="1">
    <source>
        <dbReference type="ARBA" id="ARBA00006432"/>
    </source>
</evidence>
<dbReference type="PROSITE" id="PS00455">
    <property type="entry name" value="AMP_BINDING"/>
    <property type="match status" value="1"/>
</dbReference>
<accession>A0A7C9JF56</accession>
<evidence type="ECO:0000256" key="2">
    <source>
        <dbReference type="ARBA" id="ARBA00022598"/>
    </source>
</evidence>
<dbReference type="Pfam" id="PF13193">
    <property type="entry name" value="AMP-binding_C"/>
    <property type="match status" value="1"/>
</dbReference>
<sequence>MGLSASTSLAFERALAHWEPLWQRAYDEGVSRRGLRTVPSLKECLAETVRRHGGDPCVVMPNGSFTFAQVNDQACRIANGFAARGLSKGDAVVAALEDSVALVALFMACYKGGFVVVGTDARSTACELAERLAECRARAIVVDEVHADAAREALGGVGADALMVVVAKGFGGPACSVSALDSLRESEVSLAELATYPDASEPAVSVSPNDTAVIIFTGGTTGKSKGCPLTNAMLVQAQALFQQVLQPVFPGYGFPLVPEAEARAWGAGADIAASRCAVPPSVLVTSPMVHAYGLDLGVNWAVCSGGAAVLPESLAVADVVHAIAKVRPAVWGSVPAMLARVTREAEAQGCDLSSLAAVVVSCAATPQELRCEFARLSSARIVEDYGMTETSGPVALTPALAGTKLGAVGVPAPSTDILVVDMETGARPLGAGERGEVVFRGPQVIEGYLDAPAETERALRSGWLYSGDVGYFDEDGTLFVVDRIKDVVLVGGFSVFPREIDEVLYAHPDVVEACTIGVPDERSGERPKSFVVLREGACVTEQDIVAYCHEHLIAYKCPKYVEFIDAIPKTFLSKPDKKALRKLEERRREARQK</sequence>
<dbReference type="PANTHER" id="PTHR24096:SF149">
    <property type="entry name" value="AMP-BINDING DOMAIN-CONTAINING PROTEIN-RELATED"/>
    <property type="match status" value="1"/>
</dbReference>
<protein>
    <recommendedName>
        <fullName evidence="6">Long-chain fatty acid--CoA ligase</fullName>
    </recommendedName>
</protein>